<dbReference type="InterPro" id="IPR000014">
    <property type="entry name" value="PAS"/>
</dbReference>
<dbReference type="PROSITE" id="PS50109">
    <property type="entry name" value="HIS_KIN"/>
    <property type="match status" value="1"/>
</dbReference>
<dbReference type="PRINTS" id="PR00344">
    <property type="entry name" value="BCTRLSENSOR"/>
</dbReference>
<dbReference type="InterPro" id="IPR001610">
    <property type="entry name" value="PAC"/>
</dbReference>
<dbReference type="FunFam" id="3.30.565.10:FF:000010">
    <property type="entry name" value="Sensor histidine kinase RcsC"/>
    <property type="match status" value="1"/>
</dbReference>
<dbReference type="Gene3D" id="1.10.287.130">
    <property type="match status" value="1"/>
</dbReference>
<dbReference type="PANTHER" id="PTHR43047">
    <property type="entry name" value="TWO-COMPONENT HISTIDINE PROTEIN KINASE"/>
    <property type="match status" value="1"/>
</dbReference>
<comment type="catalytic activity">
    <reaction evidence="1">
        <text>ATP + protein L-histidine = ADP + protein N-phospho-L-histidine.</text>
        <dbReference type="EC" id="2.7.13.3"/>
    </reaction>
</comment>
<dbReference type="InterPro" id="IPR011006">
    <property type="entry name" value="CheY-like_superfamily"/>
</dbReference>
<evidence type="ECO:0000259" key="11">
    <source>
        <dbReference type="PROSITE" id="PS50112"/>
    </source>
</evidence>
<dbReference type="Gene3D" id="1.20.120.160">
    <property type="entry name" value="HPT domain"/>
    <property type="match status" value="1"/>
</dbReference>
<dbReference type="EMBL" id="FXYD01000002">
    <property type="protein sequence ID" value="SMX38244.1"/>
    <property type="molecule type" value="Genomic_DNA"/>
</dbReference>
<evidence type="ECO:0000256" key="4">
    <source>
        <dbReference type="ARBA" id="ARBA00022679"/>
    </source>
</evidence>
<evidence type="ECO:0000256" key="8">
    <source>
        <dbReference type="SAM" id="Phobius"/>
    </source>
</evidence>
<dbReference type="GO" id="GO:0000155">
    <property type="term" value="F:phosphorelay sensor kinase activity"/>
    <property type="evidence" value="ECO:0007669"/>
    <property type="project" value="InterPro"/>
</dbReference>
<keyword evidence="5" id="KW-0418">Kinase</keyword>
<name>A0A238K727_9RHOB</name>
<dbReference type="InterPro" id="IPR000700">
    <property type="entry name" value="PAS-assoc_C"/>
</dbReference>
<dbReference type="PROSITE" id="PS50112">
    <property type="entry name" value="PAS"/>
    <property type="match status" value="1"/>
</dbReference>
<dbReference type="SUPFAM" id="SSF47384">
    <property type="entry name" value="Homodimeric domain of signal transducing histidine kinase"/>
    <property type="match status" value="1"/>
</dbReference>
<dbReference type="InterPro" id="IPR035965">
    <property type="entry name" value="PAS-like_dom_sf"/>
</dbReference>
<gene>
    <name evidence="13" type="primary">evgS</name>
    <name evidence="13" type="ORF">OCA8868_01754</name>
</gene>
<dbReference type="Pfam" id="PF13426">
    <property type="entry name" value="PAS_9"/>
    <property type="match status" value="1"/>
</dbReference>
<evidence type="ECO:0000259" key="9">
    <source>
        <dbReference type="PROSITE" id="PS50109"/>
    </source>
</evidence>
<dbReference type="AlphaFoldDB" id="A0A238K727"/>
<keyword evidence="8" id="KW-1133">Transmembrane helix</keyword>
<feature type="domain" description="PAS" evidence="11">
    <location>
        <begin position="213"/>
        <end position="284"/>
    </location>
</feature>
<evidence type="ECO:0000256" key="7">
    <source>
        <dbReference type="PROSITE-ProRule" id="PRU00169"/>
    </source>
</evidence>
<dbReference type="CDD" id="cd17546">
    <property type="entry name" value="REC_hyHK_CKI1_RcsC-like"/>
    <property type="match status" value="1"/>
</dbReference>
<evidence type="ECO:0000256" key="2">
    <source>
        <dbReference type="ARBA" id="ARBA00012438"/>
    </source>
</evidence>
<dbReference type="EC" id="2.7.13.3" evidence="2"/>
<proteinExistence type="predicted"/>
<keyword evidence="6" id="KW-0902">Two-component regulatory system</keyword>
<dbReference type="InterPro" id="IPR003661">
    <property type="entry name" value="HisK_dim/P_dom"/>
</dbReference>
<dbReference type="RefSeq" id="WP_093996133.1">
    <property type="nucleotide sequence ID" value="NZ_FXYD01000002.1"/>
</dbReference>
<dbReference type="Pfam" id="PF02518">
    <property type="entry name" value="HATPase_c"/>
    <property type="match status" value="1"/>
</dbReference>
<dbReference type="Gene3D" id="3.30.565.10">
    <property type="entry name" value="Histidine kinase-like ATPase, C-terminal domain"/>
    <property type="match status" value="1"/>
</dbReference>
<dbReference type="SUPFAM" id="SSF55874">
    <property type="entry name" value="ATPase domain of HSP90 chaperone/DNA topoisomerase II/histidine kinase"/>
    <property type="match status" value="1"/>
</dbReference>
<keyword evidence="3 7" id="KW-0597">Phosphoprotein</keyword>
<feature type="domain" description="Histidine kinase" evidence="9">
    <location>
        <begin position="360"/>
        <end position="580"/>
    </location>
</feature>
<dbReference type="NCBIfam" id="TIGR00229">
    <property type="entry name" value="sensory_box"/>
    <property type="match status" value="1"/>
</dbReference>
<dbReference type="InterPro" id="IPR036890">
    <property type="entry name" value="HATPase_C_sf"/>
</dbReference>
<dbReference type="Gene3D" id="3.30.450.20">
    <property type="entry name" value="PAS domain"/>
    <property type="match status" value="1"/>
</dbReference>
<dbReference type="SUPFAM" id="SSF52172">
    <property type="entry name" value="CheY-like"/>
    <property type="match status" value="1"/>
</dbReference>
<protein>
    <recommendedName>
        <fullName evidence="2">histidine kinase</fullName>
        <ecNumber evidence="2">2.7.13.3</ecNumber>
    </recommendedName>
</protein>
<sequence length="845" mass="92750">MKTRLRGYRTVIIAGIGLLFLLLMIMGFGLYSQLSDLATADDDNTQWSISQLDIEFANLQVALSQQPDSGVYNDRDINLRFDIALSRLGILTSGRSAAFFAGNDSAQMLIASITELADEAIAVVEEPGALTATRVQNLLELTLDIRPDVRKVALLGVDIHAERSIAQRAAFSRQLIRTGSAAILLMILMGGLMLLLDRLLVRAARRDAELLTSSKLLKSTISASLDAIVTSNEAGEIIEYNAAAEDVFGWTRDEIIGLTMKETFIPEHMREAHHAGMNRFLATGVPRVVGGGRVELSALRKTGEEFPVALNITSVADENGTKFIAYIQDISERKINEQKLIDARDRAEQTDKAKSQFLTVMSHEMRTPLNGIMGVLDLLRTTELTEQQDRYSRIAAASSEILLGHINEALDVTRIETGSFHLTPQNFDLESLITSVVEVLEPLAREKQLVMSLRIDNAMRSRFYGDSNRIRQILTNLVGNAIKFTDNGNVTIDVTGIHAASETSLRISIEDTGAGIDATQHEQIFENFVALAHSEGRQSRGDGLGLSISRRIARQLGGDISVQSEVNMGSIFTLAVPLKRQDMRRKSVANTPQTEPHNITHTMHILVVEDNDINRSVLCDLLKGLGHSVTEAINGADCLEQAKKRPFDLIFMDISMPVMDGIEATQRLRTGNGPNMRTHIVGLTAHGYEEYREKGNQAGMSRFHTKPIRLASLRAILSEAATEVSKNESSSAILPSELAELCTMLGKDKVEANVDMFFDEFQSFLAEMRTATPFDDVALEDATHKQIGAASLLGQHELATRLSDLEDIARQGPVKDLGPWASELVEIATRSQAAFTTAIADSTSE</sequence>
<keyword evidence="4 13" id="KW-0808">Transferase</keyword>
<evidence type="ECO:0000256" key="1">
    <source>
        <dbReference type="ARBA" id="ARBA00000085"/>
    </source>
</evidence>
<keyword evidence="14" id="KW-1185">Reference proteome</keyword>
<keyword evidence="8" id="KW-0472">Membrane</keyword>
<dbReference type="OrthoDB" id="9801651at2"/>
<dbReference type="Gene3D" id="3.40.50.2300">
    <property type="match status" value="1"/>
</dbReference>
<evidence type="ECO:0000313" key="13">
    <source>
        <dbReference type="EMBL" id="SMX38244.1"/>
    </source>
</evidence>
<feature type="domain" description="PAC" evidence="12">
    <location>
        <begin position="292"/>
        <end position="342"/>
    </location>
</feature>
<accession>A0A238K727</accession>
<dbReference type="SUPFAM" id="SSF55785">
    <property type="entry name" value="PYP-like sensor domain (PAS domain)"/>
    <property type="match status" value="1"/>
</dbReference>
<dbReference type="SMART" id="SM00091">
    <property type="entry name" value="PAS"/>
    <property type="match status" value="1"/>
</dbReference>
<evidence type="ECO:0000259" key="12">
    <source>
        <dbReference type="PROSITE" id="PS50113"/>
    </source>
</evidence>
<dbReference type="InterPro" id="IPR005467">
    <property type="entry name" value="His_kinase_dom"/>
</dbReference>
<dbReference type="SMART" id="SM00388">
    <property type="entry name" value="HisKA"/>
    <property type="match status" value="1"/>
</dbReference>
<evidence type="ECO:0000256" key="3">
    <source>
        <dbReference type="ARBA" id="ARBA00022553"/>
    </source>
</evidence>
<dbReference type="Pfam" id="PF00072">
    <property type="entry name" value="Response_reg"/>
    <property type="match status" value="1"/>
</dbReference>
<keyword evidence="8" id="KW-0812">Transmembrane</keyword>
<dbReference type="InterPro" id="IPR004358">
    <property type="entry name" value="Sig_transdc_His_kin-like_C"/>
</dbReference>
<evidence type="ECO:0000256" key="6">
    <source>
        <dbReference type="ARBA" id="ARBA00023012"/>
    </source>
</evidence>
<dbReference type="PROSITE" id="PS50113">
    <property type="entry name" value="PAC"/>
    <property type="match status" value="1"/>
</dbReference>
<dbReference type="Pfam" id="PF00512">
    <property type="entry name" value="HisKA"/>
    <property type="match status" value="1"/>
</dbReference>
<feature type="transmembrane region" description="Helical" evidence="8">
    <location>
        <begin position="175"/>
        <end position="196"/>
    </location>
</feature>
<dbReference type="InterPro" id="IPR036641">
    <property type="entry name" value="HPT_dom_sf"/>
</dbReference>
<dbReference type="InterPro" id="IPR001789">
    <property type="entry name" value="Sig_transdc_resp-reg_receiver"/>
</dbReference>
<evidence type="ECO:0000313" key="14">
    <source>
        <dbReference type="Proteomes" id="UP000203464"/>
    </source>
</evidence>
<dbReference type="SMART" id="SM00448">
    <property type="entry name" value="REC"/>
    <property type="match status" value="1"/>
</dbReference>
<dbReference type="CDD" id="cd00130">
    <property type="entry name" value="PAS"/>
    <property type="match status" value="1"/>
</dbReference>
<dbReference type="Proteomes" id="UP000203464">
    <property type="component" value="Unassembled WGS sequence"/>
</dbReference>
<dbReference type="PROSITE" id="PS50110">
    <property type="entry name" value="RESPONSE_REGULATORY"/>
    <property type="match status" value="1"/>
</dbReference>
<dbReference type="SMART" id="SM00387">
    <property type="entry name" value="HATPase_c"/>
    <property type="match status" value="1"/>
</dbReference>
<dbReference type="SUPFAM" id="SSF47226">
    <property type="entry name" value="Histidine-containing phosphotransfer domain, HPT domain"/>
    <property type="match status" value="1"/>
</dbReference>
<organism evidence="13 14">
    <name type="scientific">Octadecabacter ascidiaceicola</name>
    <dbReference type="NCBI Taxonomy" id="1655543"/>
    <lineage>
        <taxon>Bacteria</taxon>
        <taxon>Pseudomonadati</taxon>
        <taxon>Pseudomonadota</taxon>
        <taxon>Alphaproteobacteria</taxon>
        <taxon>Rhodobacterales</taxon>
        <taxon>Roseobacteraceae</taxon>
        <taxon>Octadecabacter</taxon>
    </lineage>
</organism>
<dbReference type="SMART" id="SM00086">
    <property type="entry name" value="PAC"/>
    <property type="match status" value="1"/>
</dbReference>
<evidence type="ECO:0000256" key="5">
    <source>
        <dbReference type="ARBA" id="ARBA00022777"/>
    </source>
</evidence>
<feature type="domain" description="Response regulatory" evidence="10">
    <location>
        <begin position="604"/>
        <end position="721"/>
    </location>
</feature>
<feature type="modified residue" description="4-aspartylphosphate" evidence="7">
    <location>
        <position position="653"/>
    </location>
</feature>
<dbReference type="CDD" id="cd00082">
    <property type="entry name" value="HisKA"/>
    <property type="match status" value="1"/>
</dbReference>
<evidence type="ECO:0000259" key="10">
    <source>
        <dbReference type="PROSITE" id="PS50110"/>
    </source>
</evidence>
<reference evidence="14" key="1">
    <citation type="submission" date="2017-05" db="EMBL/GenBank/DDBJ databases">
        <authorList>
            <person name="Rodrigo-Torres L."/>
            <person name="Arahal R. D."/>
            <person name="Lucena T."/>
        </authorList>
    </citation>
    <scope>NUCLEOTIDE SEQUENCE [LARGE SCALE GENOMIC DNA]</scope>
    <source>
        <strain evidence="14">CECT 8868</strain>
    </source>
</reference>
<feature type="transmembrane region" description="Helical" evidence="8">
    <location>
        <begin position="12"/>
        <end position="31"/>
    </location>
</feature>
<dbReference type="InterPro" id="IPR036097">
    <property type="entry name" value="HisK_dim/P_sf"/>
</dbReference>
<dbReference type="InterPro" id="IPR003594">
    <property type="entry name" value="HATPase_dom"/>
</dbReference>
<dbReference type="CDD" id="cd16922">
    <property type="entry name" value="HATPase_EvgS-ArcB-TorS-like"/>
    <property type="match status" value="1"/>
</dbReference>